<dbReference type="InterPro" id="IPR029044">
    <property type="entry name" value="Nucleotide-diphossugar_trans"/>
</dbReference>
<dbReference type="SUPFAM" id="SSF53448">
    <property type="entry name" value="Nucleotide-diphospho-sugar transferases"/>
    <property type="match status" value="1"/>
</dbReference>
<protein>
    <recommendedName>
        <fullName evidence="3">MobA-like NTP transferase domain-containing protein</fullName>
    </recommendedName>
</protein>
<name>A0A0B0EEA5_9BACT</name>
<dbReference type="Gene3D" id="3.90.550.10">
    <property type="entry name" value="Spore Coat Polysaccharide Biosynthesis Protein SpsA, Chain A"/>
    <property type="match status" value="1"/>
</dbReference>
<evidence type="ECO:0000313" key="2">
    <source>
        <dbReference type="Proteomes" id="UP000030652"/>
    </source>
</evidence>
<sequence length="191" mass="21937">MVVAGYKREKINLPNLNIIANDEYETTGEMVSLTKAIDTTQGECVILFGDVLFKKYVLSIMLDDPSDIVLIVDSVFSLEKQYQSDFVHVCPMEGKSLFPEDNYYLDKIIYDQPGTEYYGEWTGMMKLTVKGVIIVKAFIHEFRNKPEFKKMDIRDMLNQLVKRGNKVKIQTISGHRIDVNNIDDFSLAGEF</sequence>
<organism evidence="1 2">
    <name type="scientific">Candidatus Scalindua brodae</name>
    <dbReference type="NCBI Taxonomy" id="237368"/>
    <lineage>
        <taxon>Bacteria</taxon>
        <taxon>Pseudomonadati</taxon>
        <taxon>Planctomycetota</taxon>
        <taxon>Candidatus Brocadiia</taxon>
        <taxon>Candidatus Brocadiales</taxon>
        <taxon>Candidatus Scalinduaceae</taxon>
        <taxon>Candidatus Scalindua</taxon>
    </lineage>
</organism>
<dbReference type="AlphaFoldDB" id="A0A0B0EEA5"/>
<comment type="caution">
    <text evidence="1">The sequence shown here is derived from an EMBL/GenBank/DDBJ whole genome shotgun (WGS) entry which is preliminary data.</text>
</comment>
<evidence type="ECO:0000313" key="1">
    <source>
        <dbReference type="EMBL" id="KHE91467.1"/>
    </source>
</evidence>
<dbReference type="Proteomes" id="UP000030652">
    <property type="component" value="Unassembled WGS sequence"/>
</dbReference>
<proteinExistence type="predicted"/>
<reference evidence="1 2" key="1">
    <citation type="submission" date="2014-10" db="EMBL/GenBank/DDBJ databases">
        <title>Draft genome of anammox bacterium scalindua brodae, obtained using differential coverage binning of sequence data from two enrichment reactors.</title>
        <authorList>
            <person name="Speth D.R."/>
            <person name="Russ L."/>
            <person name="Kartal B."/>
            <person name="Op den Camp H.J."/>
            <person name="Dutilh B.E."/>
            <person name="Jetten M.S."/>
        </authorList>
    </citation>
    <scope>NUCLEOTIDE SEQUENCE [LARGE SCALE GENOMIC DNA]</scope>
    <source>
        <strain evidence="1">RU1</strain>
    </source>
</reference>
<dbReference type="EMBL" id="JRYO01000195">
    <property type="protein sequence ID" value="KHE91467.1"/>
    <property type="molecule type" value="Genomic_DNA"/>
</dbReference>
<dbReference type="eggNOG" id="COG1213">
    <property type="taxonomic scope" value="Bacteria"/>
</dbReference>
<gene>
    <name evidence="1" type="ORF">SCABRO_02788</name>
</gene>
<accession>A0A0B0EEA5</accession>
<evidence type="ECO:0008006" key="3">
    <source>
        <dbReference type="Google" id="ProtNLM"/>
    </source>
</evidence>